<dbReference type="InterPro" id="IPR006328">
    <property type="entry name" value="2-HAD"/>
</dbReference>
<dbReference type="Gene3D" id="1.10.150.240">
    <property type="entry name" value="Putative phosphatase, domain 2"/>
    <property type="match status" value="1"/>
</dbReference>
<comment type="similarity">
    <text evidence="1">Belongs to the HAD-like hydrolase superfamily. S-2-haloalkanoic acid dehalogenase family.</text>
</comment>
<dbReference type="InterPro" id="IPR006439">
    <property type="entry name" value="HAD-SF_hydro_IA"/>
</dbReference>
<proteinExistence type="inferred from homology"/>
<organism evidence="3 4">
    <name type="scientific">Exidia glandulosa HHB12029</name>
    <dbReference type="NCBI Taxonomy" id="1314781"/>
    <lineage>
        <taxon>Eukaryota</taxon>
        <taxon>Fungi</taxon>
        <taxon>Dikarya</taxon>
        <taxon>Basidiomycota</taxon>
        <taxon>Agaricomycotina</taxon>
        <taxon>Agaricomycetes</taxon>
        <taxon>Auriculariales</taxon>
        <taxon>Exidiaceae</taxon>
        <taxon>Exidia</taxon>
    </lineage>
</organism>
<evidence type="ECO:0000256" key="2">
    <source>
        <dbReference type="ARBA" id="ARBA00022801"/>
    </source>
</evidence>
<reference evidence="3 4" key="1">
    <citation type="journal article" date="2016" name="Mol. Biol. Evol.">
        <title>Comparative Genomics of Early-Diverging Mushroom-Forming Fungi Provides Insights into the Origins of Lignocellulose Decay Capabilities.</title>
        <authorList>
            <person name="Nagy L.G."/>
            <person name="Riley R."/>
            <person name="Tritt A."/>
            <person name="Adam C."/>
            <person name="Daum C."/>
            <person name="Floudas D."/>
            <person name="Sun H."/>
            <person name="Yadav J.S."/>
            <person name="Pangilinan J."/>
            <person name="Larsson K.H."/>
            <person name="Matsuura K."/>
            <person name="Barry K."/>
            <person name="Labutti K."/>
            <person name="Kuo R."/>
            <person name="Ohm R.A."/>
            <person name="Bhattacharya S.S."/>
            <person name="Shirouzu T."/>
            <person name="Yoshinaga Y."/>
            <person name="Martin F.M."/>
            <person name="Grigoriev I.V."/>
            <person name="Hibbett D.S."/>
        </authorList>
    </citation>
    <scope>NUCLEOTIDE SEQUENCE [LARGE SCALE GENOMIC DNA]</scope>
    <source>
        <strain evidence="3 4">HHB12029</strain>
    </source>
</reference>
<name>A0A165ESK6_EXIGL</name>
<dbReference type="NCBIfam" id="TIGR01428">
    <property type="entry name" value="HAD_type_II"/>
    <property type="match status" value="1"/>
</dbReference>
<keyword evidence="2" id="KW-0378">Hydrolase</keyword>
<dbReference type="Gene3D" id="3.40.50.1000">
    <property type="entry name" value="HAD superfamily/HAD-like"/>
    <property type="match status" value="1"/>
</dbReference>
<dbReference type="InterPro" id="IPR051540">
    <property type="entry name" value="S-2-haloacid_dehalogenase"/>
</dbReference>
<dbReference type="SUPFAM" id="SSF56784">
    <property type="entry name" value="HAD-like"/>
    <property type="match status" value="1"/>
</dbReference>
<protein>
    <submittedName>
        <fullName evidence="3">HAD-like protein</fullName>
    </submittedName>
</protein>
<evidence type="ECO:0000313" key="3">
    <source>
        <dbReference type="EMBL" id="KZV87586.1"/>
    </source>
</evidence>
<dbReference type="GO" id="GO:0019120">
    <property type="term" value="F:hydrolase activity, acting on acid halide bonds, in C-halide compounds"/>
    <property type="evidence" value="ECO:0007669"/>
    <property type="project" value="InterPro"/>
</dbReference>
<evidence type="ECO:0000313" key="4">
    <source>
        <dbReference type="Proteomes" id="UP000077266"/>
    </source>
</evidence>
<dbReference type="InterPro" id="IPR023214">
    <property type="entry name" value="HAD_sf"/>
</dbReference>
<dbReference type="OrthoDB" id="3256520at2759"/>
<dbReference type="InParanoid" id="A0A165ESK6"/>
<dbReference type="GO" id="GO:0016791">
    <property type="term" value="F:phosphatase activity"/>
    <property type="evidence" value="ECO:0007669"/>
    <property type="project" value="UniProtKB-ARBA"/>
</dbReference>
<evidence type="ECO:0000256" key="1">
    <source>
        <dbReference type="ARBA" id="ARBA00008106"/>
    </source>
</evidence>
<dbReference type="InterPro" id="IPR036412">
    <property type="entry name" value="HAD-like_sf"/>
</dbReference>
<dbReference type="PANTHER" id="PTHR43316:SF3">
    <property type="entry name" value="HALOACID DEHALOGENASE, TYPE II (AFU_ORTHOLOGUE AFUA_2G07750)-RELATED"/>
    <property type="match status" value="1"/>
</dbReference>
<dbReference type="AlphaFoldDB" id="A0A165ESK6"/>
<dbReference type="PRINTS" id="PR00413">
    <property type="entry name" value="HADHALOGNASE"/>
</dbReference>
<accession>A0A165ESK6</accession>
<dbReference type="Pfam" id="PF00702">
    <property type="entry name" value="Hydrolase"/>
    <property type="match status" value="1"/>
</dbReference>
<dbReference type="Proteomes" id="UP000077266">
    <property type="component" value="Unassembled WGS sequence"/>
</dbReference>
<keyword evidence="4" id="KW-1185">Reference proteome</keyword>
<gene>
    <name evidence="3" type="ORF">EXIGLDRAFT_752156</name>
</gene>
<dbReference type="EMBL" id="KV426121">
    <property type="protein sequence ID" value="KZV87586.1"/>
    <property type="molecule type" value="Genomic_DNA"/>
</dbReference>
<sequence>MWKDIASASAQKRLIAFDLFGTLLDTSSIAGALRSEGVADASSAAQLWRRYQLEYTWRVECMGSYIDFDECTKRSLAHAAPDLSAEAREEVMAAYAHLEAYDDVGSAIKTLAQEGKFDLVVFTNGKSSSSDTLAGTRKMVEAAVNGSPSLAPLAQYLFPPIVVDDESLRHYKPAKAAYDHVAKTFGRDAKDIWLISSNPFDIVGAKSAGWNAAWVDRAGEGWKDGLGQPDVVARSLVDLRQHIE</sequence>
<dbReference type="SFLD" id="SFLDG01129">
    <property type="entry name" value="C1.5:_HAD__Beta-PGM__Phosphata"/>
    <property type="match status" value="1"/>
</dbReference>
<dbReference type="InterPro" id="IPR023198">
    <property type="entry name" value="PGP-like_dom2"/>
</dbReference>
<dbReference type="PANTHER" id="PTHR43316">
    <property type="entry name" value="HYDROLASE, HALOACID DELAHOGENASE-RELATED"/>
    <property type="match status" value="1"/>
</dbReference>
<dbReference type="SFLD" id="SFLDS00003">
    <property type="entry name" value="Haloacid_Dehalogenase"/>
    <property type="match status" value="1"/>
</dbReference>
<dbReference type="STRING" id="1314781.A0A165ESK6"/>